<organism evidence="2 3">
    <name type="scientific">Acacia crassicarpa</name>
    <name type="common">northern wattle</name>
    <dbReference type="NCBI Taxonomy" id="499986"/>
    <lineage>
        <taxon>Eukaryota</taxon>
        <taxon>Viridiplantae</taxon>
        <taxon>Streptophyta</taxon>
        <taxon>Embryophyta</taxon>
        <taxon>Tracheophyta</taxon>
        <taxon>Spermatophyta</taxon>
        <taxon>Magnoliopsida</taxon>
        <taxon>eudicotyledons</taxon>
        <taxon>Gunneridae</taxon>
        <taxon>Pentapetalae</taxon>
        <taxon>rosids</taxon>
        <taxon>fabids</taxon>
        <taxon>Fabales</taxon>
        <taxon>Fabaceae</taxon>
        <taxon>Caesalpinioideae</taxon>
        <taxon>mimosoid clade</taxon>
        <taxon>Acacieae</taxon>
        <taxon>Acacia</taxon>
    </lineage>
</organism>
<feature type="region of interest" description="Disordered" evidence="1">
    <location>
        <begin position="1"/>
        <end position="43"/>
    </location>
</feature>
<feature type="compositionally biased region" description="Polar residues" evidence="1">
    <location>
        <begin position="8"/>
        <end position="18"/>
    </location>
</feature>
<protein>
    <submittedName>
        <fullName evidence="2">Uncharacterized protein</fullName>
    </submittedName>
</protein>
<proteinExistence type="predicted"/>
<feature type="compositionally biased region" description="Low complexity" evidence="1">
    <location>
        <begin position="33"/>
        <end position="42"/>
    </location>
</feature>
<reference evidence="2" key="1">
    <citation type="submission" date="2023-10" db="EMBL/GenBank/DDBJ databases">
        <title>Chromosome-level genome of the transformable northern wattle, Acacia crassicarpa.</title>
        <authorList>
            <person name="Massaro I."/>
            <person name="Sinha N.R."/>
            <person name="Poethig S."/>
            <person name="Leichty A.R."/>
        </authorList>
    </citation>
    <scope>NUCLEOTIDE SEQUENCE</scope>
    <source>
        <strain evidence="2">Acra3RX</strain>
        <tissue evidence="2">Leaf</tissue>
    </source>
</reference>
<dbReference type="AlphaFoldDB" id="A0AAE1MVJ2"/>
<keyword evidence="3" id="KW-1185">Reference proteome</keyword>
<feature type="region of interest" description="Disordered" evidence="1">
    <location>
        <begin position="95"/>
        <end position="126"/>
    </location>
</feature>
<evidence type="ECO:0000256" key="1">
    <source>
        <dbReference type="SAM" id="MobiDB-lite"/>
    </source>
</evidence>
<dbReference type="PANTHER" id="PTHR34061:SF2">
    <property type="entry name" value="PROTEIN, PUTATIVE-RELATED"/>
    <property type="match status" value="1"/>
</dbReference>
<dbReference type="Proteomes" id="UP001293593">
    <property type="component" value="Unassembled WGS sequence"/>
</dbReference>
<sequence>MKVEANSMAATTTSSCSGFFTLRSSNPEEPRARSPSSQPSPAGCGKLDGVAMWFINGVTTAFFASLERCSCIRVATEEDGEEANDAPLIINDGNLRCDRGGGTTSRRRNPGKTKKSGGEVLANEDV</sequence>
<dbReference type="EMBL" id="JAWXYG010000003">
    <property type="protein sequence ID" value="KAK4277391.1"/>
    <property type="molecule type" value="Genomic_DNA"/>
</dbReference>
<comment type="caution">
    <text evidence="2">The sequence shown here is derived from an EMBL/GenBank/DDBJ whole genome shotgun (WGS) entry which is preliminary data.</text>
</comment>
<evidence type="ECO:0000313" key="3">
    <source>
        <dbReference type="Proteomes" id="UP001293593"/>
    </source>
</evidence>
<name>A0AAE1MVJ2_9FABA</name>
<dbReference type="PROSITE" id="PS51257">
    <property type="entry name" value="PROKAR_LIPOPROTEIN"/>
    <property type="match status" value="1"/>
</dbReference>
<dbReference type="PANTHER" id="PTHR34061">
    <property type="entry name" value="PROTEIN, PUTATIVE-RELATED"/>
    <property type="match status" value="1"/>
</dbReference>
<gene>
    <name evidence="2" type="ORF">QN277_015396</name>
</gene>
<evidence type="ECO:0000313" key="2">
    <source>
        <dbReference type="EMBL" id="KAK4277391.1"/>
    </source>
</evidence>
<feature type="compositionally biased region" description="Basic residues" evidence="1">
    <location>
        <begin position="105"/>
        <end position="115"/>
    </location>
</feature>
<accession>A0AAE1MVJ2</accession>